<dbReference type="GO" id="GO:0071555">
    <property type="term" value="P:cell wall organization"/>
    <property type="evidence" value="ECO:0007669"/>
    <property type="project" value="UniProtKB-KW"/>
</dbReference>
<dbReference type="SUPFAM" id="SSF52440">
    <property type="entry name" value="PreATP-grasp domain"/>
    <property type="match status" value="1"/>
</dbReference>
<accession>A0A8S2CQB2</accession>
<evidence type="ECO:0000313" key="14">
    <source>
        <dbReference type="Proteomes" id="UP000677228"/>
    </source>
</evidence>
<organism evidence="12 14">
    <name type="scientific">Didymodactylos carnosus</name>
    <dbReference type="NCBI Taxonomy" id="1234261"/>
    <lineage>
        <taxon>Eukaryota</taxon>
        <taxon>Metazoa</taxon>
        <taxon>Spiralia</taxon>
        <taxon>Gnathifera</taxon>
        <taxon>Rotifera</taxon>
        <taxon>Eurotatoria</taxon>
        <taxon>Bdelloidea</taxon>
        <taxon>Philodinida</taxon>
        <taxon>Philodinidae</taxon>
        <taxon>Didymodactylos</taxon>
    </lineage>
</organism>
<dbReference type="PIRSF" id="PIRSF039102">
    <property type="entry name" value="Ddl/VanB"/>
    <property type="match status" value="1"/>
</dbReference>
<dbReference type="InterPro" id="IPR005905">
    <property type="entry name" value="D_ala_D_ala"/>
</dbReference>
<dbReference type="EMBL" id="CAJNOK010000191">
    <property type="protein sequence ID" value="CAF0735694.1"/>
    <property type="molecule type" value="Genomic_DNA"/>
</dbReference>
<dbReference type="NCBIfam" id="NF002378">
    <property type="entry name" value="PRK01372.1"/>
    <property type="match status" value="1"/>
</dbReference>
<evidence type="ECO:0000313" key="13">
    <source>
        <dbReference type="EMBL" id="CAF3512389.1"/>
    </source>
</evidence>
<dbReference type="GO" id="GO:0005737">
    <property type="term" value="C:cytoplasm"/>
    <property type="evidence" value="ECO:0007669"/>
    <property type="project" value="UniProtKB-SubCell"/>
</dbReference>
<keyword evidence="5 10" id="KW-0547">Nucleotide-binding</keyword>
<evidence type="ECO:0000256" key="6">
    <source>
        <dbReference type="ARBA" id="ARBA00022840"/>
    </source>
</evidence>
<dbReference type="InterPro" id="IPR016185">
    <property type="entry name" value="PreATP-grasp_dom_sf"/>
</dbReference>
<dbReference type="PANTHER" id="PTHR23132:SF23">
    <property type="entry name" value="D-ALANINE--D-ALANINE LIGASE B"/>
    <property type="match status" value="1"/>
</dbReference>
<dbReference type="AlphaFoldDB" id="A0A8S2CQB2"/>
<keyword evidence="6 10" id="KW-0067">ATP-binding</keyword>
<dbReference type="PROSITE" id="PS50975">
    <property type="entry name" value="ATP_GRASP"/>
    <property type="match status" value="1"/>
</dbReference>
<dbReference type="Proteomes" id="UP000677228">
    <property type="component" value="Unassembled WGS sequence"/>
</dbReference>
<gene>
    <name evidence="12" type="ORF">OVA965_LOCUS1123</name>
    <name evidence="13" type="ORF">TMI583_LOCUS1124</name>
</gene>
<comment type="similarity">
    <text evidence="2">Belongs to the D-alanine--D-alanine ligase family.</text>
</comment>
<dbReference type="Pfam" id="PF07478">
    <property type="entry name" value="Dala_Dala_lig_C"/>
    <property type="match status" value="1"/>
</dbReference>
<dbReference type="PROSITE" id="PS00844">
    <property type="entry name" value="DALA_DALA_LIGASE_2"/>
    <property type="match status" value="1"/>
</dbReference>
<dbReference type="Gene3D" id="3.30.470.20">
    <property type="entry name" value="ATP-grasp fold, B domain"/>
    <property type="match status" value="1"/>
</dbReference>
<keyword evidence="4" id="KW-0436">Ligase</keyword>
<evidence type="ECO:0000256" key="1">
    <source>
        <dbReference type="ARBA" id="ARBA00004496"/>
    </source>
</evidence>
<evidence type="ECO:0000256" key="10">
    <source>
        <dbReference type="PROSITE-ProRule" id="PRU00409"/>
    </source>
</evidence>
<comment type="caution">
    <text evidence="12">The sequence shown here is derived from an EMBL/GenBank/DDBJ whole genome shotgun (WGS) entry which is preliminary data.</text>
</comment>
<evidence type="ECO:0000256" key="5">
    <source>
        <dbReference type="ARBA" id="ARBA00022741"/>
    </source>
</evidence>
<dbReference type="PROSITE" id="PS00843">
    <property type="entry name" value="DALA_DALA_LIGASE_1"/>
    <property type="match status" value="1"/>
</dbReference>
<keyword evidence="9" id="KW-0961">Cell wall biogenesis/degradation</keyword>
<dbReference type="InterPro" id="IPR011761">
    <property type="entry name" value="ATP-grasp"/>
</dbReference>
<evidence type="ECO:0000259" key="11">
    <source>
        <dbReference type="PROSITE" id="PS50975"/>
    </source>
</evidence>
<dbReference type="GO" id="GO:0005524">
    <property type="term" value="F:ATP binding"/>
    <property type="evidence" value="ECO:0007669"/>
    <property type="project" value="UniProtKB-UniRule"/>
</dbReference>
<sequence>MLRGERVERTRQYMSTQTADKMKKQLLKDEEYTTRFIANCKVTLLSNEGKKHIALIGGGMSAEREVSLVTSAEVGKSLIQAGYKVTFIDMGVDIASVLLELQPDIVYNGLHGTYGEDGCLPGLLNILRIPYTHSGVFASSLAFSKVHSKFWFIANNINTPKSIIVNKSSNIKHDPMLRPYVIKPLTQGSSIGVEIVLQEDDFNFANYDFPYGDQILVEEYIKGREMQVAVLNGKGLGVLEIQLLKRRFYDYDTKYTEGYAKHLCPAPLPTAIYEELLKESEKIYHTMNCKGVARVEFIFDQKRDQFFVLEINTHPGMTPLSIVPEIAALQGINFASLVKEIIKTASFET</sequence>
<dbReference type="SUPFAM" id="SSF56059">
    <property type="entry name" value="Glutathione synthetase ATP-binding domain-like"/>
    <property type="match status" value="1"/>
</dbReference>
<dbReference type="GO" id="GO:0008716">
    <property type="term" value="F:D-alanine-D-alanine ligase activity"/>
    <property type="evidence" value="ECO:0007669"/>
    <property type="project" value="InterPro"/>
</dbReference>
<proteinExistence type="inferred from homology"/>
<evidence type="ECO:0000313" key="12">
    <source>
        <dbReference type="EMBL" id="CAF0735694.1"/>
    </source>
</evidence>
<dbReference type="InterPro" id="IPR011095">
    <property type="entry name" value="Dala_Dala_lig_C"/>
</dbReference>
<dbReference type="NCBIfam" id="TIGR01205">
    <property type="entry name" value="D_ala_D_alaTIGR"/>
    <property type="match status" value="1"/>
</dbReference>
<dbReference type="InterPro" id="IPR000291">
    <property type="entry name" value="D-Ala_lig_Van_CS"/>
</dbReference>
<reference evidence="12" key="1">
    <citation type="submission" date="2021-02" db="EMBL/GenBank/DDBJ databases">
        <authorList>
            <person name="Nowell W R."/>
        </authorList>
    </citation>
    <scope>NUCLEOTIDE SEQUENCE</scope>
</reference>
<evidence type="ECO:0000256" key="7">
    <source>
        <dbReference type="ARBA" id="ARBA00022960"/>
    </source>
</evidence>
<keyword evidence="7" id="KW-0133">Cell shape</keyword>
<evidence type="ECO:0000256" key="3">
    <source>
        <dbReference type="ARBA" id="ARBA00022490"/>
    </source>
</evidence>
<evidence type="ECO:0000256" key="2">
    <source>
        <dbReference type="ARBA" id="ARBA00010871"/>
    </source>
</evidence>
<dbReference type="GO" id="GO:0008360">
    <property type="term" value="P:regulation of cell shape"/>
    <property type="evidence" value="ECO:0007669"/>
    <property type="project" value="UniProtKB-KW"/>
</dbReference>
<keyword evidence="8" id="KW-0573">Peptidoglycan synthesis</keyword>
<feature type="domain" description="ATP-grasp" evidence="11">
    <location>
        <begin position="149"/>
        <end position="343"/>
    </location>
</feature>
<dbReference type="Gene3D" id="3.30.1490.20">
    <property type="entry name" value="ATP-grasp fold, A domain"/>
    <property type="match status" value="1"/>
</dbReference>
<dbReference type="HAMAP" id="MF_00047">
    <property type="entry name" value="Dala_Dala_lig"/>
    <property type="match status" value="1"/>
</dbReference>
<evidence type="ECO:0000256" key="4">
    <source>
        <dbReference type="ARBA" id="ARBA00022598"/>
    </source>
</evidence>
<dbReference type="PANTHER" id="PTHR23132">
    <property type="entry name" value="D-ALANINE--D-ALANINE LIGASE"/>
    <property type="match status" value="1"/>
</dbReference>
<evidence type="ECO:0000256" key="9">
    <source>
        <dbReference type="ARBA" id="ARBA00023316"/>
    </source>
</evidence>
<dbReference type="InterPro" id="IPR013815">
    <property type="entry name" value="ATP_grasp_subdomain_1"/>
</dbReference>
<protein>
    <recommendedName>
        <fullName evidence="11">ATP-grasp domain-containing protein</fullName>
    </recommendedName>
</protein>
<keyword evidence="3" id="KW-0963">Cytoplasm</keyword>
<name>A0A8S2CQB2_9BILA</name>
<dbReference type="Proteomes" id="UP000682733">
    <property type="component" value="Unassembled WGS sequence"/>
</dbReference>
<dbReference type="Gene3D" id="3.40.50.20">
    <property type="match status" value="1"/>
</dbReference>
<evidence type="ECO:0000256" key="8">
    <source>
        <dbReference type="ARBA" id="ARBA00022984"/>
    </source>
</evidence>
<dbReference type="EMBL" id="CAJOBA010000191">
    <property type="protein sequence ID" value="CAF3512389.1"/>
    <property type="molecule type" value="Genomic_DNA"/>
</dbReference>
<dbReference type="GO" id="GO:0046872">
    <property type="term" value="F:metal ion binding"/>
    <property type="evidence" value="ECO:0007669"/>
    <property type="project" value="InterPro"/>
</dbReference>
<comment type="subcellular location">
    <subcellularLocation>
        <location evidence="1">Cytoplasm</location>
    </subcellularLocation>
</comment>